<evidence type="ECO:0000256" key="6">
    <source>
        <dbReference type="ARBA" id="ARBA00023180"/>
    </source>
</evidence>
<dbReference type="EC" id="3.2.1.4" evidence="3"/>
<dbReference type="STRING" id="644352.J3NMM1"/>
<dbReference type="OrthoDB" id="412382at2759"/>
<reference evidence="13" key="1">
    <citation type="submission" date="2010-07" db="EMBL/GenBank/DDBJ databases">
        <title>The genome sequence of Gaeumannomyces graminis var. tritici strain R3-111a-1.</title>
        <authorList>
            <consortium name="The Broad Institute Genome Sequencing Platform"/>
            <person name="Ma L.-J."/>
            <person name="Dead R."/>
            <person name="Young S."/>
            <person name="Zeng Q."/>
            <person name="Koehrsen M."/>
            <person name="Alvarado L."/>
            <person name="Berlin A."/>
            <person name="Chapman S.B."/>
            <person name="Chen Z."/>
            <person name="Freedman E."/>
            <person name="Gellesch M."/>
            <person name="Goldberg J."/>
            <person name="Griggs A."/>
            <person name="Gujja S."/>
            <person name="Heilman E.R."/>
            <person name="Heiman D."/>
            <person name="Hepburn T."/>
            <person name="Howarth C."/>
            <person name="Jen D."/>
            <person name="Larson L."/>
            <person name="Mehta T."/>
            <person name="Neiman D."/>
            <person name="Pearson M."/>
            <person name="Roberts A."/>
            <person name="Saif S."/>
            <person name="Shea T."/>
            <person name="Shenoy N."/>
            <person name="Sisk P."/>
            <person name="Stolte C."/>
            <person name="Sykes S."/>
            <person name="Walk T."/>
            <person name="White J."/>
            <person name="Yandava C."/>
            <person name="Haas B."/>
            <person name="Nusbaum C."/>
            <person name="Birren B."/>
        </authorList>
    </citation>
    <scope>NUCLEOTIDE SEQUENCE [LARGE SCALE GENOMIC DNA]</scope>
    <source>
        <strain evidence="13">R3-111a-1</strain>
    </source>
</reference>
<dbReference type="VEuPathDB" id="FungiDB:GGTG_02527"/>
<feature type="chain" id="PRO_5015094274" description="cellulase" evidence="10">
    <location>
        <begin position="26"/>
        <end position="271"/>
    </location>
</feature>
<dbReference type="SUPFAM" id="SSF49899">
    <property type="entry name" value="Concanavalin A-like lectins/glucanases"/>
    <property type="match status" value="1"/>
</dbReference>
<protein>
    <recommendedName>
        <fullName evidence="3">cellulase</fullName>
        <ecNumber evidence="3">3.2.1.4</ecNumber>
    </recommendedName>
</protein>
<dbReference type="EnsemblFungi" id="EJT82554">
    <property type="protein sequence ID" value="EJT82554"/>
    <property type="gene ID" value="GGTG_02527"/>
</dbReference>
<dbReference type="PANTHER" id="PTHR33753">
    <property type="entry name" value="1,4-BETA-D-GLUCAN CELLOBIOHYDROLASE B"/>
    <property type="match status" value="1"/>
</dbReference>
<evidence type="ECO:0000256" key="9">
    <source>
        <dbReference type="ARBA" id="ARBA00023326"/>
    </source>
</evidence>
<dbReference type="AlphaFoldDB" id="J3NMM1"/>
<dbReference type="HOGENOM" id="CLU_020817_0_1_1"/>
<dbReference type="RefSeq" id="XP_009218563.1">
    <property type="nucleotide sequence ID" value="XM_009220299.1"/>
</dbReference>
<evidence type="ECO:0000256" key="5">
    <source>
        <dbReference type="ARBA" id="ARBA00023001"/>
    </source>
</evidence>
<dbReference type="eggNOG" id="ENOG502SJT6">
    <property type="taxonomic scope" value="Eukaryota"/>
</dbReference>
<evidence type="ECO:0000313" key="11">
    <source>
        <dbReference type="EMBL" id="EJT82554.1"/>
    </source>
</evidence>
<dbReference type="EMBL" id="GL385395">
    <property type="protein sequence ID" value="EJT82554.1"/>
    <property type="molecule type" value="Genomic_DNA"/>
</dbReference>
<dbReference type="Proteomes" id="UP000006039">
    <property type="component" value="Unassembled WGS sequence"/>
</dbReference>
<proteinExistence type="inferred from homology"/>
<reference evidence="11" key="3">
    <citation type="submission" date="2010-09" db="EMBL/GenBank/DDBJ databases">
        <title>Annotation of Gaeumannomyces graminis var. tritici R3-111a-1.</title>
        <authorList>
            <consortium name="The Broad Institute Genome Sequencing Platform"/>
            <person name="Ma L.-J."/>
            <person name="Dead R."/>
            <person name="Young S.K."/>
            <person name="Zeng Q."/>
            <person name="Gargeya S."/>
            <person name="Fitzgerald M."/>
            <person name="Haas B."/>
            <person name="Abouelleil A."/>
            <person name="Alvarado L."/>
            <person name="Arachchi H.M."/>
            <person name="Berlin A."/>
            <person name="Brown A."/>
            <person name="Chapman S.B."/>
            <person name="Chen Z."/>
            <person name="Dunbar C."/>
            <person name="Freedman E."/>
            <person name="Gearin G."/>
            <person name="Gellesch M."/>
            <person name="Goldberg J."/>
            <person name="Griggs A."/>
            <person name="Gujja S."/>
            <person name="Heiman D."/>
            <person name="Howarth C."/>
            <person name="Larson L."/>
            <person name="Lui A."/>
            <person name="MacDonald P.J.P."/>
            <person name="Mehta T."/>
            <person name="Montmayeur A."/>
            <person name="Murphy C."/>
            <person name="Neiman D."/>
            <person name="Pearson M."/>
            <person name="Priest M."/>
            <person name="Roberts A."/>
            <person name="Saif S."/>
            <person name="Shea T."/>
            <person name="Shenoy N."/>
            <person name="Sisk P."/>
            <person name="Stolte C."/>
            <person name="Sykes S."/>
            <person name="Yandava C."/>
            <person name="Wortman J."/>
            <person name="Nusbaum C."/>
            <person name="Birren B."/>
        </authorList>
    </citation>
    <scope>NUCLEOTIDE SEQUENCE</scope>
    <source>
        <strain evidence="11">R3-111a-1</strain>
    </source>
</reference>
<accession>J3NMM1</accession>
<evidence type="ECO:0000256" key="8">
    <source>
        <dbReference type="ARBA" id="ARBA00023295"/>
    </source>
</evidence>
<keyword evidence="4" id="KW-0378">Hydrolase</keyword>
<gene>
    <name evidence="12" type="primary">20342985</name>
    <name evidence="11" type="ORF">GGTG_02527</name>
</gene>
<dbReference type="GO" id="GO:0008810">
    <property type="term" value="F:cellulase activity"/>
    <property type="evidence" value="ECO:0007669"/>
    <property type="project" value="UniProtKB-EC"/>
</dbReference>
<dbReference type="PANTHER" id="PTHR33753:SF1">
    <property type="entry name" value="ENDO-BETA-1,4-GLUCANASE CELB"/>
    <property type="match status" value="1"/>
</dbReference>
<keyword evidence="8" id="KW-0326">Glycosidase</keyword>
<keyword evidence="9" id="KW-0624">Polysaccharide degradation</keyword>
<dbReference type="Gene3D" id="2.70.100.10">
    <property type="entry name" value="Glycoside hydrolase, family 7, domain"/>
    <property type="match status" value="2"/>
</dbReference>
<name>J3NMM1_GAET3</name>
<reference evidence="12" key="5">
    <citation type="submission" date="2018-04" db="UniProtKB">
        <authorList>
            <consortium name="EnsemblFungi"/>
        </authorList>
    </citation>
    <scope>IDENTIFICATION</scope>
    <source>
        <strain evidence="12">R3-111a-1</strain>
    </source>
</reference>
<feature type="signal peptide" evidence="10">
    <location>
        <begin position="1"/>
        <end position="25"/>
    </location>
</feature>
<reference evidence="12" key="4">
    <citation type="journal article" date="2015" name="G3 (Bethesda)">
        <title>Genome sequences of three phytopathogenic species of the Magnaporthaceae family of fungi.</title>
        <authorList>
            <person name="Okagaki L.H."/>
            <person name="Nunes C.C."/>
            <person name="Sailsbery J."/>
            <person name="Clay B."/>
            <person name="Brown D."/>
            <person name="John T."/>
            <person name="Oh Y."/>
            <person name="Young N."/>
            <person name="Fitzgerald M."/>
            <person name="Haas B.J."/>
            <person name="Zeng Q."/>
            <person name="Young S."/>
            <person name="Adiconis X."/>
            <person name="Fan L."/>
            <person name="Levin J.Z."/>
            <person name="Mitchell T.K."/>
            <person name="Okubara P.A."/>
            <person name="Farman M.L."/>
            <person name="Kohn L.M."/>
            <person name="Birren B."/>
            <person name="Ma L.-J."/>
            <person name="Dean R.A."/>
        </authorList>
    </citation>
    <scope>NUCLEOTIDE SEQUENCE</scope>
    <source>
        <strain evidence="12">R3-111a-1</strain>
    </source>
</reference>
<evidence type="ECO:0000256" key="7">
    <source>
        <dbReference type="ARBA" id="ARBA00023277"/>
    </source>
</evidence>
<dbReference type="InterPro" id="IPR037019">
    <property type="entry name" value="Glyco_hydro_7_sf"/>
</dbReference>
<keyword evidence="7" id="KW-0119">Carbohydrate metabolism</keyword>
<evidence type="ECO:0000256" key="4">
    <source>
        <dbReference type="ARBA" id="ARBA00022801"/>
    </source>
</evidence>
<evidence type="ECO:0000256" key="3">
    <source>
        <dbReference type="ARBA" id="ARBA00012601"/>
    </source>
</evidence>
<keyword evidence="5" id="KW-0136">Cellulose degradation</keyword>
<dbReference type="GO" id="GO:0030245">
    <property type="term" value="P:cellulose catabolic process"/>
    <property type="evidence" value="ECO:0007669"/>
    <property type="project" value="UniProtKB-KW"/>
</dbReference>
<evidence type="ECO:0000256" key="2">
    <source>
        <dbReference type="ARBA" id="ARBA00006044"/>
    </source>
</evidence>
<evidence type="ECO:0000256" key="10">
    <source>
        <dbReference type="SAM" id="SignalP"/>
    </source>
</evidence>
<dbReference type="InterPro" id="IPR013320">
    <property type="entry name" value="ConA-like_dom_sf"/>
</dbReference>
<organism evidence="11">
    <name type="scientific">Gaeumannomyces tritici (strain R3-111a-1)</name>
    <name type="common">Wheat and barley take-all root rot fungus</name>
    <name type="synonym">Gaeumannomyces graminis var. tritici</name>
    <dbReference type="NCBI Taxonomy" id="644352"/>
    <lineage>
        <taxon>Eukaryota</taxon>
        <taxon>Fungi</taxon>
        <taxon>Dikarya</taxon>
        <taxon>Ascomycota</taxon>
        <taxon>Pezizomycotina</taxon>
        <taxon>Sordariomycetes</taxon>
        <taxon>Sordariomycetidae</taxon>
        <taxon>Magnaporthales</taxon>
        <taxon>Magnaporthaceae</taxon>
        <taxon>Gaeumannomyces</taxon>
    </lineage>
</organism>
<sequence length="271" mass="28615">MPRRQASGLAGLLPLALALATLACAQQMGEGTEAYPELPTQFCTRAGGCATKRTKLVASAALHNMYWDGDKTKPCAAALNTTAECAFDNGDAAACTKKCTIEPMGDYGRIGVSTKGDALTMRLFMPNANGTGYTRINPQVYLLGEDGKGYEMFRLVNQELTFDVDMSSLGCGLNGALYFSEMDASGSRGELNPAGAARGTGEAMGRGMVLVFSIWNSLTGDNMNWLDSGAAGPCGPDEGSPEMVLARNPNVAVTFSNIRWGELDTTYQRGG</sequence>
<dbReference type="PROSITE" id="PS51257">
    <property type="entry name" value="PROKAR_LIPOPROTEIN"/>
    <property type="match status" value="1"/>
</dbReference>
<keyword evidence="13" id="KW-1185">Reference proteome</keyword>
<dbReference type="Pfam" id="PF00840">
    <property type="entry name" value="Glyco_hydro_7"/>
    <property type="match status" value="1"/>
</dbReference>
<comment type="catalytic activity">
    <reaction evidence="1">
        <text>Endohydrolysis of (1-&gt;4)-beta-D-glucosidic linkages in cellulose, lichenin and cereal beta-D-glucans.</text>
        <dbReference type="EC" id="3.2.1.4"/>
    </reaction>
</comment>
<keyword evidence="10" id="KW-0732">Signal</keyword>
<evidence type="ECO:0000313" key="12">
    <source>
        <dbReference type="EnsemblFungi" id="EJT82554"/>
    </source>
</evidence>
<keyword evidence="6" id="KW-0325">Glycoprotein</keyword>
<dbReference type="GeneID" id="20342985"/>
<comment type="similarity">
    <text evidence="2">Belongs to the glycosyl hydrolase 7 (cellulase C) family.</text>
</comment>
<evidence type="ECO:0000256" key="1">
    <source>
        <dbReference type="ARBA" id="ARBA00000966"/>
    </source>
</evidence>
<dbReference type="InterPro" id="IPR001722">
    <property type="entry name" value="Glyco_hydro_7"/>
</dbReference>
<evidence type="ECO:0000313" key="13">
    <source>
        <dbReference type="Proteomes" id="UP000006039"/>
    </source>
</evidence>
<reference evidence="11" key="2">
    <citation type="submission" date="2010-07" db="EMBL/GenBank/DDBJ databases">
        <authorList>
            <consortium name="The Broad Institute Genome Sequencing Platform"/>
            <consortium name="Broad Institute Genome Sequencing Center for Infectious Disease"/>
            <person name="Ma L.-J."/>
            <person name="Dead R."/>
            <person name="Young S."/>
            <person name="Zeng Q."/>
            <person name="Koehrsen M."/>
            <person name="Alvarado L."/>
            <person name="Berlin A."/>
            <person name="Chapman S.B."/>
            <person name="Chen Z."/>
            <person name="Freedman E."/>
            <person name="Gellesch M."/>
            <person name="Goldberg J."/>
            <person name="Griggs A."/>
            <person name="Gujja S."/>
            <person name="Heilman E.R."/>
            <person name="Heiman D."/>
            <person name="Hepburn T."/>
            <person name="Howarth C."/>
            <person name="Jen D."/>
            <person name="Larson L."/>
            <person name="Mehta T."/>
            <person name="Neiman D."/>
            <person name="Pearson M."/>
            <person name="Roberts A."/>
            <person name="Saif S."/>
            <person name="Shea T."/>
            <person name="Shenoy N."/>
            <person name="Sisk P."/>
            <person name="Stolte C."/>
            <person name="Sykes S."/>
            <person name="Walk T."/>
            <person name="White J."/>
            <person name="Yandava C."/>
            <person name="Haas B."/>
            <person name="Nusbaum C."/>
            <person name="Birren B."/>
        </authorList>
    </citation>
    <scope>NUCLEOTIDE SEQUENCE</scope>
    <source>
        <strain evidence="11">R3-111a-1</strain>
    </source>
</reference>